<evidence type="ECO:0000313" key="2">
    <source>
        <dbReference type="Proteomes" id="UP001341840"/>
    </source>
</evidence>
<reference evidence="1 2" key="1">
    <citation type="journal article" date="2023" name="Plants (Basel)">
        <title>Bridging the Gap: Combining Genomics and Transcriptomics Approaches to Understand Stylosanthes scabra, an Orphan Legume from the Brazilian Caatinga.</title>
        <authorList>
            <person name="Ferreira-Neto J.R.C."/>
            <person name="da Silva M.D."/>
            <person name="Binneck E."/>
            <person name="de Melo N.F."/>
            <person name="da Silva R.H."/>
            <person name="de Melo A.L.T.M."/>
            <person name="Pandolfi V."/>
            <person name="Bustamante F.O."/>
            <person name="Brasileiro-Vidal A.C."/>
            <person name="Benko-Iseppon A.M."/>
        </authorList>
    </citation>
    <scope>NUCLEOTIDE SEQUENCE [LARGE SCALE GENOMIC DNA]</scope>
    <source>
        <tissue evidence="1">Leaves</tissue>
    </source>
</reference>
<dbReference type="Proteomes" id="UP001341840">
    <property type="component" value="Unassembled WGS sequence"/>
</dbReference>
<proteinExistence type="predicted"/>
<dbReference type="EMBL" id="JASCZI010181349">
    <property type="protein sequence ID" value="MED6182332.1"/>
    <property type="molecule type" value="Genomic_DNA"/>
</dbReference>
<accession>A0ABU6W918</accession>
<gene>
    <name evidence="1" type="ORF">PIB30_027574</name>
</gene>
<name>A0ABU6W918_9FABA</name>
<protein>
    <submittedName>
        <fullName evidence="1">Uncharacterized protein</fullName>
    </submittedName>
</protein>
<keyword evidence="2" id="KW-1185">Reference proteome</keyword>
<sequence>MTGLLRNRCGMQCRLWSAYPVPMLSINWVRFLMANFCSGATRVSSVKAQFKEKVNEVVVNLPWVKNVKVTMSAQPARSLFCRATSSREVLKNQL</sequence>
<comment type="caution">
    <text evidence="1">The sequence shown here is derived from an EMBL/GenBank/DDBJ whole genome shotgun (WGS) entry which is preliminary data.</text>
</comment>
<evidence type="ECO:0000313" key="1">
    <source>
        <dbReference type="EMBL" id="MED6182332.1"/>
    </source>
</evidence>
<organism evidence="1 2">
    <name type="scientific">Stylosanthes scabra</name>
    <dbReference type="NCBI Taxonomy" id="79078"/>
    <lineage>
        <taxon>Eukaryota</taxon>
        <taxon>Viridiplantae</taxon>
        <taxon>Streptophyta</taxon>
        <taxon>Embryophyta</taxon>
        <taxon>Tracheophyta</taxon>
        <taxon>Spermatophyta</taxon>
        <taxon>Magnoliopsida</taxon>
        <taxon>eudicotyledons</taxon>
        <taxon>Gunneridae</taxon>
        <taxon>Pentapetalae</taxon>
        <taxon>rosids</taxon>
        <taxon>fabids</taxon>
        <taxon>Fabales</taxon>
        <taxon>Fabaceae</taxon>
        <taxon>Papilionoideae</taxon>
        <taxon>50 kb inversion clade</taxon>
        <taxon>dalbergioids sensu lato</taxon>
        <taxon>Dalbergieae</taxon>
        <taxon>Pterocarpus clade</taxon>
        <taxon>Stylosanthes</taxon>
    </lineage>
</organism>